<name>A0A812JP63_SYMPI</name>
<dbReference type="EMBL" id="CAJNIZ010002576">
    <property type="protein sequence ID" value="CAE7212199.1"/>
    <property type="molecule type" value="Genomic_DNA"/>
</dbReference>
<protein>
    <submittedName>
        <fullName evidence="1">Ankrd29 protein</fullName>
    </submittedName>
</protein>
<dbReference type="Gene3D" id="1.25.40.10">
    <property type="entry name" value="Tetratricopeptide repeat domain"/>
    <property type="match status" value="1"/>
</dbReference>
<proteinExistence type="predicted"/>
<dbReference type="SUPFAM" id="SSF48452">
    <property type="entry name" value="TPR-like"/>
    <property type="match status" value="1"/>
</dbReference>
<evidence type="ECO:0000313" key="1">
    <source>
        <dbReference type="EMBL" id="CAE7212199.1"/>
    </source>
</evidence>
<dbReference type="InterPro" id="IPR011990">
    <property type="entry name" value="TPR-like_helical_dom_sf"/>
</dbReference>
<sequence>MLAKDDVDEAKNVARESRDIFQDLEDAAGEARSLNVILSANMLHDEDFVDALFAAKDVLFLFRGGEIDPEDEDKKAIADGLHAQAKVHLSVGELKESQEAAQEAIKYYEQAKMTPKEAAYGMGGALQTLAHAYCLEGEPDLGLPHNERAAELFAAAEDATGEAMARAVMAYQDTMSRMKTLEDAPGSFTEQSNQRVTDNWTVMDDAMAMMRELRDQEGEDQIGSLIYEANQKVG</sequence>
<evidence type="ECO:0000313" key="2">
    <source>
        <dbReference type="Proteomes" id="UP000649617"/>
    </source>
</evidence>
<keyword evidence="2" id="KW-1185">Reference proteome</keyword>
<organism evidence="1 2">
    <name type="scientific">Symbiodinium pilosum</name>
    <name type="common">Dinoflagellate</name>
    <dbReference type="NCBI Taxonomy" id="2952"/>
    <lineage>
        <taxon>Eukaryota</taxon>
        <taxon>Sar</taxon>
        <taxon>Alveolata</taxon>
        <taxon>Dinophyceae</taxon>
        <taxon>Suessiales</taxon>
        <taxon>Symbiodiniaceae</taxon>
        <taxon>Symbiodinium</taxon>
    </lineage>
</organism>
<accession>A0A812JP63</accession>
<feature type="non-terminal residue" evidence="1">
    <location>
        <position position="234"/>
    </location>
</feature>
<reference evidence="1" key="1">
    <citation type="submission" date="2021-02" db="EMBL/GenBank/DDBJ databases">
        <authorList>
            <person name="Dougan E. K."/>
            <person name="Rhodes N."/>
            <person name="Thang M."/>
            <person name="Chan C."/>
        </authorList>
    </citation>
    <scope>NUCLEOTIDE SEQUENCE</scope>
</reference>
<gene>
    <name evidence="1" type="primary">ankrd29</name>
    <name evidence="1" type="ORF">SPIL2461_LOCUS2373</name>
</gene>
<dbReference type="OrthoDB" id="432879at2759"/>
<dbReference type="Proteomes" id="UP000649617">
    <property type="component" value="Unassembled WGS sequence"/>
</dbReference>
<dbReference type="AlphaFoldDB" id="A0A812JP63"/>
<comment type="caution">
    <text evidence="1">The sequence shown here is derived from an EMBL/GenBank/DDBJ whole genome shotgun (WGS) entry which is preliminary data.</text>
</comment>